<evidence type="ECO:0000256" key="9">
    <source>
        <dbReference type="SAM" id="MobiDB-lite"/>
    </source>
</evidence>
<comment type="similarity">
    <text evidence="7">Belongs to the SOSEKI family.</text>
</comment>
<evidence type="ECO:0000256" key="4">
    <source>
        <dbReference type="ARBA" id="ARBA00022618"/>
    </source>
</evidence>
<evidence type="ECO:0000256" key="6">
    <source>
        <dbReference type="ARBA" id="ARBA00023306"/>
    </source>
</evidence>
<proteinExistence type="inferred from homology"/>
<keyword evidence="6" id="KW-0131">Cell cycle</keyword>
<gene>
    <name evidence="11" type="ORF">CDL15_Pgr025949</name>
    <name evidence="12" type="ORF">CRG98_044386</name>
</gene>
<evidence type="ECO:0000256" key="2">
    <source>
        <dbReference type="ARBA" id="ARBA00022473"/>
    </source>
</evidence>
<dbReference type="EMBL" id="PGOL01005437">
    <property type="protein sequence ID" value="PKI35220.1"/>
    <property type="molecule type" value="Genomic_DNA"/>
</dbReference>
<evidence type="ECO:0000259" key="10">
    <source>
        <dbReference type="Pfam" id="PF06136"/>
    </source>
</evidence>
<dbReference type="GeneID" id="116196310"/>
<dbReference type="InterPro" id="IPR021182">
    <property type="entry name" value="SOK_magnoliopsida"/>
</dbReference>
<comment type="subunit">
    <text evidence="8">Homodimer. Forms long polymer filaments with other SOKs proteins polymers (e.g. SOK1, SOK2, SOK3 and SOK4) crucial for polar localization and biological activity. Binds to ANGUSTIFOLIA (AN).</text>
</comment>
<dbReference type="Proteomes" id="UP000197138">
    <property type="component" value="Unassembled WGS sequence"/>
</dbReference>
<dbReference type="AlphaFoldDB" id="A0A218WC65"/>
<evidence type="ECO:0000256" key="3">
    <source>
        <dbReference type="ARBA" id="ARBA00022475"/>
    </source>
</evidence>
<dbReference type="Proteomes" id="UP000233551">
    <property type="component" value="Unassembled WGS sequence"/>
</dbReference>
<dbReference type="InterPro" id="IPR010369">
    <property type="entry name" value="SOK"/>
</dbReference>
<protein>
    <recommendedName>
        <fullName evidence="10">SOSEKI DIX-like domain-containing protein</fullName>
    </recommendedName>
</protein>
<dbReference type="Pfam" id="PF06136">
    <property type="entry name" value="SOK"/>
    <property type="match status" value="1"/>
</dbReference>
<comment type="caution">
    <text evidence="11">The sequence shown here is derived from an EMBL/GenBank/DDBJ whole genome shotgun (WGS) entry which is preliminary data.</text>
</comment>
<feature type="domain" description="SOSEKI DIX-like" evidence="10">
    <location>
        <begin position="43"/>
        <end position="131"/>
    </location>
</feature>
<keyword evidence="3" id="KW-1003">Cell membrane</keyword>
<keyword evidence="4" id="KW-0132">Cell division</keyword>
<name>A0A218WC65_PUNGR</name>
<dbReference type="PANTHER" id="PTHR31083">
    <property type="entry name" value="UPSTREAM OF FLC PROTEIN (DUF966)"/>
    <property type="match status" value="1"/>
</dbReference>
<dbReference type="GO" id="GO:2000067">
    <property type="term" value="P:regulation of root morphogenesis"/>
    <property type="evidence" value="ECO:0007669"/>
    <property type="project" value="UniProtKB-ARBA"/>
</dbReference>
<evidence type="ECO:0000313" key="13">
    <source>
        <dbReference type="Proteomes" id="UP000197138"/>
    </source>
</evidence>
<reference evidence="12 14" key="3">
    <citation type="submission" date="2017-11" db="EMBL/GenBank/DDBJ databases">
        <title>De-novo sequencing of pomegranate (Punica granatum L.) genome.</title>
        <authorList>
            <person name="Akparov Z."/>
            <person name="Amiraslanov A."/>
            <person name="Hajiyeva S."/>
            <person name="Abbasov M."/>
            <person name="Kaur K."/>
            <person name="Hamwieh A."/>
            <person name="Solovyev V."/>
            <person name="Salamov A."/>
            <person name="Braich B."/>
            <person name="Kosarev P."/>
            <person name="Mahmoud A."/>
            <person name="Hajiyev E."/>
            <person name="Babayeva S."/>
            <person name="Izzatullayeva V."/>
            <person name="Mammadov A."/>
            <person name="Mammadov A."/>
            <person name="Sharifova S."/>
            <person name="Ojaghi J."/>
            <person name="Eynullazada K."/>
            <person name="Bayramov B."/>
            <person name="Abdulazimova A."/>
            <person name="Shahmuradov I."/>
        </authorList>
    </citation>
    <scope>NUCLEOTIDE SEQUENCE [LARGE SCALE GENOMIC DNA]</scope>
    <source>
        <strain evidence="12">AG2017</strain>
        <strain evidence="14">cv. AG2017</strain>
        <tissue evidence="12">Leaf</tissue>
    </source>
</reference>
<reference evidence="13" key="1">
    <citation type="journal article" date="2017" name="Plant J.">
        <title>The pomegranate (Punica granatum L.) genome and the genomics of punicalagin biosynthesis.</title>
        <authorList>
            <person name="Qin G."/>
            <person name="Xu C."/>
            <person name="Ming R."/>
            <person name="Tang H."/>
            <person name="Guyot R."/>
            <person name="Kramer E.M."/>
            <person name="Hu Y."/>
            <person name="Yi X."/>
            <person name="Qi Y."/>
            <person name="Xu X."/>
            <person name="Gao Z."/>
            <person name="Pan H."/>
            <person name="Jian J."/>
            <person name="Tian Y."/>
            <person name="Yue Z."/>
            <person name="Xu Y."/>
        </authorList>
    </citation>
    <scope>NUCLEOTIDE SEQUENCE [LARGE SCALE GENOMIC DNA]</scope>
    <source>
        <strain evidence="13">cv. Dabenzi</strain>
    </source>
</reference>
<keyword evidence="5" id="KW-0472">Membrane</keyword>
<dbReference type="EMBL" id="MTKT01004810">
    <property type="protein sequence ID" value="OWM70099.1"/>
    <property type="molecule type" value="Genomic_DNA"/>
</dbReference>
<dbReference type="PIRSF" id="PIRSF031043">
    <property type="entry name" value="UCP031043"/>
    <property type="match status" value="1"/>
</dbReference>
<dbReference type="PANTHER" id="PTHR31083:SF20">
    <property type="entry name" value="AUXIN-RESPONSIVE PROTEIN"/>
    <property type="match status" value="1"/>
</dbReference>
<dbReference type="GO" id="GO:0051302">
    <property type="term" value="P:regulation of cell division"/>
    <property type="evidence" value="ECO:0007669"/>
    <property type="project" value="UniProtKB-ARBA"/>
</dbReference>
<evidence type="ECO:0000313" key="11">
    <source>
        <dbReference type="EMBL" id="OWM70099.1"/>
    </source>
</evidence>
<evidence type="ECO:0000256" key="8">
    <source>
        <dbReference type="ARBA" id="ARBA00046534"/>
    </source>
</evidence>
<dbReference type="GO" id="GO:0051258">
    <property type="term" value="P:protein polymerization"/>
    <property type="evidence" value="ECO:0007669"/>
    <property type="project" value="UniProtKB-ARBA"/>
</dbReference>
<sequence>MSINSRHKAEVWVPKKYQDSSPERTKVWVEPKSNHKHKTERKVAVVYYLSQNGLLEHPHFIEVPLSSPEGLYLRDMMNRLNHLRGAGMANMYAWSSKRAYKSGYVWQDLSENDFIYPCHGQEYILKGSRLLESSLSFRSVDTVSSETNSSGDLEHLRFSDVLRRSKNRSFTSLDDLNINKTYMAKTMGHLGARTGSNNASTQTEEKGRKVSPVHSLEDEEEVEELSKEEISPPPCSNNSSRELGREGMEIGHSRDRQQALSGPADIRNQIMEGERPSGRIRASAVLMQLIMCGSKNGEDIVLPHTRE</sequence>
<keyword evidence="2" id="KW-0217">Developmental protein</keyword>
<feature type="compositionally biased region" description="Basic and acidic residues" evidence="9">
    <location>
        <begin position="242"/>
        <end position="257"/>
    </location>
</feature>
<evidence type="ECO:0000313" key="14">
    <source>
        <dbReference type="Proteomes" id="UP000233551"/>
    </source>
</evidence>
<accession>A0A218WC65</accession>
<keyword evidence="14" id="KW-1185">Reference proteome</keyword>
<evidence type="ECO:0000256" key="5">
    <source>
        <dbReference type="ARBA" id="ARBA00023136"/>
    </source>
</evidence>
<organism evidence="11 13">
    <name type="scientific">Punica granatum</name>
    <name type="common">Pomegranate</name>
    <dbReference type="NCBI Taxonomy" id="22663"/>
    <lineage>
        <taxon>Eukaryota</taxon>
        <taxon>Viridiplantae</taxon>
        <taxon>Streptophyta</taxon>
        <taxon>Embryophyta</taxon>
        <taxon>Tracheophyta</taxon>
        <taxon>Spermatophyta</taxon>
        <taxon>Magnoliopsida</taxon>
        <taxon>eudicotyledons</taxon>
        <taxon>Gunneridae</taxon>
        <taxon>Pentapetalae</taxon>
        <taxon>rosids</taxon>
        <taxon>malvids</taxon>
        <taxon>Myrtales</taxon>
        <taxon>Lythraceae</taxon>
        <taxon>Punica</taxon>
    </lineage>
</organism>
<feature type="region of interest" description="Disordered" evidence="9">
    <location>
        <begin position="188"/>
        <end position="275"/>
    </location>
</feature>
<dbReference type="GO" id="GO:0090708">
    <property type="term" value="P:specification of plant organ axis polarity"/>
    <property type="evidence" value="ECO:0007669"/>
    <property type="project" value="UniProtKB-ARBA"/>
</dbReference>
<dbReference type="OrthoDB" id="1280899at2759"/>
<evidence type="ECO:0000313" key="12">
    <source>
        <dbReference type="EMBL" id="PKI35220.1"/>
    </source>
</evidence>
<evidence type="ECO:0000256" key="1">
    <source>
        <dbReference type="ARBA" id="ARBA00004413"/>
    </source>
</evidence>
<reference evidence="11" key="2">
    <citation type="submission" date="2017-06" db="EMBL/GenBank/DDBJ databases">
        <title>The pomegranate genome and the genomics of punicalagin biosynthesis.</title>
        <authorList>
            <person name="Xu C."/>
        </authorList>
    </citation>
    <scope>NUCLEOTIDE SEQUENCE [LARGE SCALE GENOMIC DNA]</scope>
    <source>
        <tissue evidence="11">Fresh leaf</tissue>
    </source>
</reference>
<dbReference type="GO" id="GO:0005886">
    <property type="term" value="C:plasma membrane"/>
    <property type="evidence" value="ECO:0007669"/>
    <property type="project" value="UniProtKB-SubCell"/>
</dbReference>
<dbReference type="InterPro" id="IPR048351">
    <property type="entry name" value="SOK_DIX"/>
</dbReference>
<dbReference type="STRING" id="22663.A0A218WC65"/>
<evidence type="ECO:0000256" key="7">
    <source>
        <dbReference type="ARBA" id="ARBA00024211"/>
    </source>
</evidence>
<comment type="subcellular location">
    <subcellularLocation>
        <location evidence="1">Cell membrane</location>
        <topology evidence="1">Peripheral membrane protein</topology>
        <orientation evidence="1">Cytoplasmic side</orientation>
    </subcellularLocation>
</comment>
<dbReference type="GO" id="GO:0051301">
    <property type="term" value="P:cell division"/>
    <property type="evidence" value="ECO:0007669"/>
    <property type="project" value="UniProtKB-KW"/>
</dbReference>